<organism evidence="2 3">
    <name type="scientific">Hymenobacter metallilatus</name>
    <dbReference type="NCBI Taxonomy" id="2493666"/>
    <lineage>
        <taxon>Bacteria</taxon>
        <taxon>Pseudomonadati</taxon>
        <taxon>Bacteroidota</taxon>
        <taxon>Cytophagia</taxon>
        <taxon>Cytophagales</taxon>
        <taxon>Hymenobacteraceae</taxon>
        <taxon>Hymenobacter</taxon>
    </lineage>
</organism>
<dbReference type="OrthoDB" id="98874at2"/>
<dbReference type="Gene3D" id="2.60.120.1130">
    <property type="match status" value="1"/>
</dbReference>
<dbReference type="RefSeq" id="WP_125426881.1">
    <property type="nucleotide sequence ID" value="NZ_RWIS01000002.1"/>
</dbReference>
<dbReference type="InterPro" id="IPR002931">
    <property type="entry name" value="Transglutaminase-like"/>
</dbReference>
<evidence type="ECO:0000313" key="2">
    <source>
        <dbReference type="EMBL" id="RSK35998.1"/>
    </source>
</evidence>
<evidence type="ECO:0000313" key="3">
    <source>
        <dbReference type="Proteomes" id="UP000280066"/>
    </source>
</evidence>
<dbReference type="AlphaFoldDB" id="A0A428JQN8"/>
<gene>
    <name evidence="2" type="ORF">EI290_03645</name>
</gene>
<evidence type="ECO:0000259" key="1">
    <source>
        <dbReference type="Pfam" id="PF01841"/>
    </source>
</evidence>
<dbReference type="Pfam" id="PF01841">
    <property type="entry name" value="Transglut_core"/>
    <property type="match status" value="1"/>
</dbReference>
<keyword evidence="3" id="KW-1185">Reference proteome</keyword>
<proteinExistence type="predicted"/>
<dbReference type="EMBL" id="RWIS01000002">
    <property type="protein sequence ID" value="RSK35998.1"/>
    <property type="molecule type" value="Genomic_DNA"/>
</dbReference>
<feature type="domain" description="Transglutaminase-like" evidence="1">
    <location>
        <begin position="327"/>
        <end position="401"/>
    </location>
</feature>
<comment type="caution">
    <text evidence="2">The sequence shown here is derived from an EMBL/GenBank/DDBJ whole genome shotgun (WGS) entry which is preliminary data.</text>
</comment>
<dbReference type="Gene3D" id="3.10.620.30">
    <property type="match status" value="1"/>
</dbReference>
<name>A0A428JQN8_9BACT</name>
<sequence length="669" mass="75546">MLLLLSSLNGLCNQVLAQEAPIKFGKLEAREAAALLASPTPDSAAAEVLCDFGQSTIQGKSEGFELRFERTARLLIRRPAGYEHATVRVLLYHDPKEGRREEIQLLKGFTYNLTGATLSKEPLRTEAVFSRKVDERLDEYAFTLPNVREGSILEFTYVVRSPFLFNLQDWQFQQDIPVRWSEYRTIIPSFYRYKELSRTYWPFTINETGTKAYSTTYREPRPTGYGMTAVTQDNYYNITTMAITRRWAIKELPAFRAEPFITTRRDYLSRVDFELERIQFDPQHDPQFVVGSWAEIEKQLLEDEKFGQYLKATTSLSTNAAALRSLPALTERAQAVRQLVLQQVAYTSTPAYLVRPGNTARRIVEQRQGNAAEVNLLLIAALRAAGLEAQPLLLSTRQHGQIQTELPLVSQFNYVVAYVALPDNQELLLDATDASLPPTLLPEHCLNAQGRLLGPAGRWVNLMNTASHLLYIRAQLTASTQGELRGTIRQEYAGYAASEHRRPLPELRQQWQKEHPDWHISKAEMSAPDVAHPVMLELTATLPGAEAEATTLYLRPLQHLLMAANPFRHAERSYPVDFATVQRVECVTDLTLPAGYKVAELPTDMQLVLPDGGGRFLFSISQPTAHTLALVGRLHLLKTHYSAAEYSAIRELYAKAVAKFAEPIVLQQQ</sequence>
<reference evidence="2 3" key="1">
    <citation type="submission" date="2018-12" db="EMBL/GenBank/DDBJ databases">
        <authorList>
            <person name="Feng G."/>
            <person name="Zhu H."/>
        </authorList>
    </citation>
    <scope>NUCLEOTIDE SEQUENCE [LARGE SCALE GENOMIC DNA]</scope>
    <source>
        <strain evidence="2 3">9PBR-2</strain>
    </source>
</reference>
<dbReference type="Gene3D" id="2.60.40.3140">
    <property type="match status" value="1"/>
</dbReference>
<accession>A0A428JQN8</accession>
<dbReference type="Proteomes" id="UP000280066">
    <property type="component" value="Unassembled WGS sequence"/>
</dbReference>
<protein>
    <submittedName>
        <fullName evidence="2">DUF3857 domain-containing protein</fullName>
    </submittedName>
</protein>